<name>A0A857DMH9_9FIRM</name>
<dbReference type="HAMAP" id="MF_00316">
    <property type="entry name" value="MobA"/>
    <property type="match status" value="1"/>
</dbReference>
<evidence type="ECO:0000313" key="11">
    <source>
        <dbReference type="Proteomes" id="UP000430508"/>
    </source>
</evidence>
<feature type="binding site" evidence="8">
    <location>
        <position position="99"/>
    </location>
    <ligand>
        <name>Mg(2+)</name>
        <dbReference type="ChEBI" id="CHEBI:18420"/>
    </ligand>
</feature>
<dbReference type="CDD" id="cd02503">
    <property type="entry name" value="MobA"/>
    <property type="match status" value="1"/>
</dbReference>
<comment type="catalytic activity">
    <reaction evidence="8">
        <text>Mo-molybdopterin + GTP + H(+) = Mo-molybdopterin guanine dinucleotide + diphosphate</text>
        <dbReference type="Rhea" id="RHEA:34243"/>
        <dbReference type="ChEBI" id="CHEBI:15378"/>
        <dbReference type="ChEBI" id="CHEBI:33019"/>
        <dbReference type="ChEBI" id="CHEBI:37565"/>
        <dbReference type="ChEBI" id="CHEBI:71302"/>
        <dbReference type="ChEBI" id="CHEBI:71310"/>
        <dbReference type="EC" id="2.7.7.77"/>
    </reaction>
</comment>
<comment type="subcellular location">
    <subcellularLocation>
        <location evidence="8">Cytoplasm</location>
    </subcellularLocation>
</comment>
<evidence type="ECO:0000256" key="6">
    <source>
        <dbReference type="ARBA" id="ARBA00023134"/>
    </source>
</evidence>
<feature type="domain" description="MobA-like NTP transferase" evidence="9">
    <location>
        <begin position="10"/>
        <end position="154"/>
    </location>
</feature>
<dbReference type="EC" id="2.7.7.77" evidence="8"/>
<sequence length="203" mass="23384">MEKKKLEITGVLFAGGESKRMGQNKAFLEIGGKPLLERNLEVLDSICSEVLISCREPEQYSGYGYQAVADQIKGKGPMGGLYSVLPVAKYDYVFVAACDMPFLNSEAIAYIYERIEDYKLVLPYVRDRLHPLHAFYHKKVLKVVEKRIKEDKLRLFDIADECRHKIVNISEEMEGSMLKEMIEESFLNVNTPQEWELILQKIQ</sequence>
<dbReference type="GO" id="GO:0046872">
    <property type="term" value="F:metal ion binding"/>
    <property type="evidence" value="ECO:0007669"/>
    <property type="project" value="UniProtKB-KW"/>
</dbReference>
<organism evidence="10 11">
    <name type="scientific">Dehalobacter restrictus</name>
    <dbReference type="NCBI Taxonomy" id="55583"/>
    <lineage>
        <taxon>Bacteria</taxon>
        <taxon>Bacillati</taxon>
        <taxon>Bacillota</taxon>
        <taxon>Clostridia</taxon>
        <taxon>Eubacteriales</taxon>
        <taxon>Desulfitobacteriaceae</taxon>
        <taxon>Dehalobacter</taxon>
    </lineage>
</organism>
<evidence type="ECO:0000256" key="1">
    <source>
        <dbReference type="ARBA" id="ARBA00022490"/>
    </source>
</evidence>
<dbReference type="InterPro" id="IPR013482">
    <property type="entry name" value="Molybde_CF_guanTrfase"/>
</dbReference>
<reference evidence="10 11" key="1">
    <citation type="submission" date="2019-12" db="EMBL/GenBank/DDBJ databases">
        <title>Sequence classification of anaerobic respiratory reductive dehalogenases: First we see many, then we see few.</title>
        <authorList>
            <person name="Molenda O."/>
            <person name="Puentes Jacome L.A."/>
            <person name="Cao X."/>
            <person name="Nesbo C.L."/>
            <person name="Tang S."/>
            <person name="Morson N."/>
            <person name="Patron J."/>
            <person name="Lomheim L."/>
            <person name="Wishart D.S."/>
            <person name="Edwards E.A."/>
        </authorList>
    </citation>
    <scope>NUCLEOTIDE SEQUENCE [LARGE SCALE GENOMIC DNA]</scope>
    <source>
        <strain evidence="10 11">12DCA</strain>
    </source>
</reference>
<evidence type="ECO:0000256" key="4">
    <source>
        <dbReference type="ARBA" id="ARBA00022741"/>
    </source>
</evidence>
<keyword evidence="5 8" id="KW-0460">Magnesium</keyword>
<protein>
    <recommendedName>
        <fullName evidence="8">Probable molybdenum cofactor guanylyltransferase</fullName>
        <shortName evidence="8">MoCo guanylyltransferase</shortName>
        <ecNumber evidence="8">2.7.7.77</ecNumber>
    </recommendedName>
    <alternativeName>
        <fullName evidence="8">GTP:molybdopterin guanylyltransferase</fullName>
    </alternativeName>
    <alternativeName>
        <fullName evidence="8">Mo-MPT guanylyltransferase</fullName>
    </alternativeName>
    <alternativeName>
        <fullName evidence="8">Molybdopterin guanylyltransferase</fullName>
    </alternativeName>
    <alternativeName>
        <fullName evidence="8">Molybdopterin-guanine dinucleotide synthase</fullName>
        <shortName evidence="8">MGD synthase</shortName>
    </alternativeName>
</protein>
<dbReference type="GO" id="GO:0005737">
    <property type="term" value="C:cytoplasm"/>
    <property type="evidence" value="ECO:0007669"/>
    <property type="project" value="UniProtKB-SubCell"/>
</dbReference>
<evidence type="ECO:0000256" key="8">
    <source>
        <dbReference type="HAMAP-Rule" id="MF_00316"/>
    </source>
</evidence>
<evidence type="ECO:0000313" key="10">
    <source>
        <dbReference type="EMBL" id="QHA01296.1"/>
    </source>
</evidence>
<comment type="domain">
    <text evidence="8">The N-terminal domain determines nucleotide recognition and specific binding, while the C-terminal domain determines the specific binding to the target protein.</text>
</comment>
<comment type="similarity">
    <text evidence="8">Belongs to the MobA family.</text>
</comment>
<dbReference type="Pfam" id="PF12804">
    <property type="entry name" value="NTP_transf_3"/>
    <property type="match status" value="1"/>
</dbReference>
<dbReference type="SUPFAM" id="SSF53448">
    <property type="entry name" value="Nucleotide-diphospho-sugar transferases"/>
    <property type="match status" value="1"/>
</dbReference>
<gene>
    <name evidence="8" type="primary">mobA</name>
    <name evidence="10" type="ORF">GQ588_11920</name>
</gene>
<evidence type="ECO:0000256" key="7">
    <source>
        <dbReference type="ARBA" id="ARBA00023150"/>
    </source>
</evidence>
<keyword evidence="2 8" id="KW-0808">Transferase</keyword>
<evidence type="ECO:0000256" key="2">
    <source>
        <dbReference type="ARBA" id="ARBA00022679"/>
    </source>
</evidence>
<dbReference type="PANTHER" id="PTHR19136">
    <property type="entry name" value="MOLYBDENUM COFACTOR GUANYLYLTRANSFERASE"/>
    <property type="match status" value="1"/>
</dbReference>
<feature type="binding site" evidence="8">
    <location>
        <position position="99"/>
    </location>
    <ligand>
        <name>GTP</name>
        <dbReference type="ChEBI" id="CHEBI:37565"/>
    </ligand>
</feature>
<keyword evidence="1 8" id="KW-0963">Cytoplasm</keyword>
<dbReference type="Proteomes" id="UP000430508">
    <property type="component" value="Chromosome"/>
</dbReference>
<keyword evidence="6 8" id="KW-0342">GTP-binding</keyword>
<dbReference type="PANTHER" id="PTHR19136:SF81">
    <property type="entry name" value="MOLYBDENUM COFACTOR GUANYLYLTRANSFERASE"/>
    <property type="match status" value="1"/>
</dbReference>
<evidence type="ECO:0000259" key="9">
    <source>
        <dbReference type="Pfam" id="PF12804"/>
    </source>
</evidence>
<keyword evidence="7 8" id="KW-0501">Molybdenum cofactor biosynthesis</keyword>
<feature type="binding site" evidence="8">
    <location>
        <begin position="13"/>
        <end position="15"/>
    </location>
    <ligand>
        <name>GTP</name>
        <dbReference type="ChEBI" id="CHEBI:37565"/>
    </ligand>
</feature>
<proteinExistence type="inferred from homology"/>
<comment type="function">
    <text evidence="8">Transfers a GMP moiety from GTP to Mo-molybdopterin (Mo-MPT) cofactor (Moco or molybdenum cofactor) to form Mo-molybdopterin guanine dinucleotide (Mo-MGD) cofactor.</text>
</comment>
<dbReference type="Gene3D" id="3.90.550.10">
    <property type="entry name" value="Spore Coat Polysaccharide Biosynthesis Protein SpsA, Chain A"/>
    <property type="match status" value="1"/>
</dbReference>
<dbReference type="GO" id="GO:0006777">
    <property type="term" value="P:Mo-molybdopterin cofactor biosynthetic process"/>
    <property type="evidence" value="ECO:0007669"/>
    <property type="project" value="UniProtKB-KW"/>
</dbReference>
<comment type="caution">
    <text evidence="8">Lacks conserved residue(s) required for the propagation of feature annotation.</text>
</comment>
<feature type="binding site" evidence="8">
    <location>
        <position position="70"/>
    </location>
    <ligand>
        <name>GTP</name>
        <dbReference type="ChEBI" id="CHEBI:37565"/>
    </ligand>
</feature>
<accession>A0A857DMH9</accession>
<evidence type="ECO:0000256" key="3">
    <source>
        <dbReference type="ARBA" id="ARBA00022723"/>
    </source>
</evidence>
<dbReference type="EMBL" id="CP046996">
    <property type="protein sequence ID" value="QHA01296.1"/>
    <property type="molecule type" value="Genomic_DNA"/>
</dbReference>
<dbReference type="GO" id="GO:0061603">
    <property type="term" value="F:molybdenum cofactor guanylyltransferase activity"/>
    <property type="evidence" value="ECO:0007669"/>
    <property type="project" value="UniProtKB-EC"/>
</dbReference>
<keyword evidence="4 8" id="KW-0547">Nucleotide-binding</keyword>
<dbReference type="AlphaFoldDB" id="A0A857DMH9"/>
<evidence type="ECO:0000256" key="5">
    <source>
        <dbReference type="ARBA" id="ARBA00022842"/>
    </source>
</evidence>
<dbReference type="InterPro" id="IPR029044">
    <property type="entry name" value="Nucleotide-diphossugar_trans"/>
</dbReference>
<feature type="binding site" evidence="8">
    <location>
        <position position="25"/>
    </location>
    <ligand>
        <name>GTP</name>
        <dbReference type="ChEBI" id="CHEBI:37565"/>
    </ligand>
</feature>
<keyword evidence="3 8" id="KW-0479">Metal-binding</keyword>
<dbReference type="InterPro" id="IPR025877">
    <property type="entry name" value="MobA-like_NTP_Trfase"/>
</dbReference>
<dbReference type="GO" id="GO:0005525">
    <property type="term" value="F:GTP binding"/>
    <property type="evidence" value="ECO:0007669"/>
    <property type="project" value="UniProtKB-UniRule"/>
</dbReference>
<comment type="cofactor">
    <cofactor evidence="8">
        <name>Mg(2+)</name>
        <dbReference type="ChEBI" id="CHEBI:18420"/>
    </cofactor>
</comment>